<proteinExistence type="predicted"/>
<keyword evidence="1" id="KW-1133">Transmembrane helix</keyword>
<keyword evidence="1" id="KW-0472">Membrane</keyword>
<comment type="caution">
    <text evidence="3">The sequence shown here is derived from an EMBL/GenBank/DDBJ whole genome shotgun (WGS) entry which is preliminary data.</text>
</comment>
<evidence type="ECO:0000313" key="4">
    <source>
        <dbReference type="Proteomes" id="UP001499978"/>
    </source>
</evidence>
<name>A0ABN3NKL4_9ACTN</name>
<dbReference type="Proteomes" id="UP001499978">
    <property type="component" value="Unassembled WGS sequence"/>
</dbReference>
<gene>
    <name evidence="3" type="ORF">GCM10010201_24720</name>
</gene>
<keyword evidence="2" id="KW-0732">Signal</keyword>
<keyword evidence="4" id="KW-1185">Reference proteome</keyword>
<feature type="chain" id="PRO_5046411910" description="Transmembrane protein" evidence="2">
    <location>
        <begin position="27"/>
        <end position="101"/>
    </location>
</feature>
<evidence type="ECO:0000256" key="2">
    <source>
        <dbReference type="SAM" id="SignalP"/>
    </source>
</evidence>
<protein>
    <recommendedName>
        <fullName evidence="5">Transmembrane protein</fullName>
    </recommendedName>
</protein>
<dbReference type="RefSeq" id="WP_344172441.1">
    <property type="nucleotide sequence ID" value="NZ_BAAARY010000010.1"/>
</dbReference>
<sequence>MLLKYVWNRYGAVAIGVLFIALGVMAAANPAPECDGVLMRPGDSCIERGKYGRERINSYDDKQRHTKILRVAAPAAGGVLIVVGVTGIVRQRRKTSKLVDA</sequence>
<dbReference type="EMBL" id="BAAARY010000010">
    <property type="protein sequence ID" value="GAA2525085.1"/>
    <property type="molecule type" value="Genomic_DNA"/>
</dbReference>
<organism evidence="3 4">
    <name type="scientific">Pilimelia columellifera subsp. columellifera</name>
    <dbReference type="NCBI Taxonomy" id="706583"/>
    <lineage>
        <taxon>Bacteria</taxon>
        <taxon>Bacillati</taxon>
        <taxon>Actinomycetota</taxon>
        <taxon>Actinomycetes</taxon>
        <taxon>Micromonosporales</taxon>
        <taxon>Micromonosporaceae</taxon>
        <taxon>Pilimelia</taxon>
    </lineage>
</organism>
<feature type="transmembrane region" description="Helical" evidence="1">
    <location>
        <begin position="68"/>
        <end position="89"/>
    </location>
</feature>
<evidence type="ECO:0008006" key="5">
    <source>
        <dbReference type="Google" id="ProtNLM"/>
    </source>
</evidence>
<keyword evidence="1" id="KW-0812">Transmembrane</keyword>
<reference evidence="3 4" key="1">
    <citation type="journal article" date="2019" name="Int. J. Syst. Evol. Microbiol.">
        <title>The Global Catalogue of Microorganisms (GCM) 10K type strain sequencing project: providing services to taxonomists for standard genome sequencing and annotation.</title>
        <authorList>
            <consortium name="The Broad Institute Genomics Platform"/>
            <consortium name="The Broad Institute Genome Sequencing Center for Infectious Disease"/>
            <person name="Wu L."/>
            <person name="Ma J."/>
        </authorList>
    </citation>
    <scope>NUCLEOTIDE SEQUENCE [LARGE SCALE GENOMIC DNA]</scope>
    <source>
        <strain evidence="3 4">JCM 3367</strain>
    </source>
</reference>
<evidence type="ECO:0000256" key="1">
    <source>
        <dbReference type="SAM" id="Phobius"/>
    </source>
</evidence>
<accession>A0ABN3NKL4</accession>
<evidence type="ECO:0000313" key="3">
    <source>
        <dbReference type="EMBL" id="GAA2525085.1"/>
    </source>
</evidence>
<feature type="signal peptide" evidence="2">
    <location>
        <begin position="1"/>
        <end position="26"/>
    </location>
</feature>